<protein>
    <submittedName>
        <fullName evidence="1">Uncharacterized protein</fullName>
    </submittedName>
</protein>
<gene>
    <name evidence="1" type="ORF">GCM10008955_26390</name>
</gene>
<accession>A0ABQ2EXK7</accession>
<evidence type="ECO:0000313" key="2">
    <source>
        <dbReference type="Proteomes" id="UP000647587"/>
    </source>
</evidence>
<reference evidence="2" key="1">
    <citation type="journal article" date="2019" name="Int. J. Syst. Evol. Microbiol.">
        <title>The Global Catalogue of Microorganisms (GCM) 10K type strain sequencing project: providing services to taxonomists for standard genome sequencing and annotation.</title>
        <authorList>
            <consortium name="The Broad Institute Genomics Platform"/>
            <consortium name="The Broad Institute Genome Sequencing Center for Infectious Disease"/>
            <person name="Wu L."/>
            <person name="Ma J."/>
        </authorList>
    </citation>
    <scope>NUCLEOTIDE SEQUENCE [LARGE SCALE GENOMIC DNA]</scope>
    <source>
        <strain evidence="2">JCM 30331</strain>
    </source>
</reference>
<evidence type="ECO:0000313" key="1">
    <source>
        <dbReference type="EMBL" id="GGK31239.1"/>
    </source>
</evidence>
<comment type="caution">
    <text evidence="1">The sequence shown here is derived from an EMBL/GenBank/DDBJ whole genome shotgun (WGS) entry which is preliminary data.</text>
</comment>
<name>A0ABQ2EXK7_9DEIO</name>
<dbReference type="EMBL" id="BMPP01000011">
    <property type="protein sequence ID" value="GGK31239.1"/>
    <property type="molecule type" value="Genomic_DNA"/>
</dbReference>
<sequence length="327" mass="37408">MAWQARRPKAYMPDAVHDSTAKRWRGYQRLLGWGQGILCRLLAQHHSRSLYHFVLHMPGEFDFYLEGPSLARQAIAELLPEAPLYANLALSRCQRTHVHGLAMLTDYEHQRLQATRAVTSCRAIRTDKDMKDVGLYFSRPNDESACKSRPKDLALYSVEELAEQAREAAERWLEARNTCNTARLPRRSWTRNLPFLKPDPEHVRPPAPVRPSQRRAVPVRPARSMIWLVERASQAAPAGTGNRATVSQWSLICIFLEWFLRSGGPRGPPRAAECVVHHRDLHSRKFHACPLPNHPALTRLYRSTSPHQYLPFFTLFTSTPRCLAKAS</sequence>
<proteinExistence type="predicted"/>
<organism evidence="1 2">
    <name type="scientific">Deinococcus malanensis</name>
    <dbReference type="NCBI Taxonomy" id="1706855"/>
    <lineage>
        <taxon>Bacteria</taxon>
        <taxon>Thermotogati</taxon>
        <taxon>Deinococcota</taxon>
        <taxon>Deinococci</taxon>
        <taxon>Deinococcales</taxon>
        <taxon>Deinococcaceae</taxon>
        <taxon>Deinococcus</taxon>
    </lineage>
</organism>
<dbReference type="Proteomes" id="UP000647587">
    <property type="component" value="Unassembled WGS sequence"/>
</dbReference>
<keyword evidence="2" id="KW-1185">Reference proteome</keyword>